<accession>A0A1T4X9L3</accession>
<dbReference type="InterPro" id="IPR039261">
    <property type="entry name" value="FNR_nucleotide-bd"/>
</dbReference>
<keyword evidence="2" id="KW-0813">Transport</keyword>
<dbReference type="PRINTS" id="PR00371">
    <property type="entry name" value="FPNCR"/>
</dbReference>
<keyword evidence="6 12" id="KW-0274">FAD</keyword>
<keyword evidence="5 12" id="KW-0288">FMN</keyword>
<dbReference type="InterPro" id="IPR017938">
    <property type="entry name" value="Riboflavin_synthase-like_b-brl"/>
</dbReference>
<evidence type="ECO:0000256" key="10">
    <source>
        <dbReference type="ARBA" id="ARBA00023192"/>
    </source>
</evidence>
<dbReference type="GO" id="GO:0050660">
    <property type="term" value="F:flavin adenine dinucleotide binding"/>
    <property type="evidence" value="ECO:0007669"/>
    <property type="project" value="InterPro"/>
</dbReference>
<dbReference type="Gene3D" id="2.40.30.10">
    <property type="entry name" value="Translation factors"/>
    <property type="match status" value="1"/>
</dbReference>
<dbReference type="PROSITE" id="PS51384">
    <property type="entry name" value="FAD_FR"/>
    <property type="match status" value="1"/>
</dbReference>
<reference evidence="16" key="1">
    <citation type="submission" date="2017-02" db="EMBL/GenBank/DDBJ databases">
        <authorList>
            <person name="Varghese N."/>
            <person name="Submissions S."/>
        </authorList>
    </citation>
    <scope>NUCLEOTIDE SEQUENCE [LARGE SCALE GENOMIC DNA]</scope>
    <source>
        <strain evidence="16">ATCC 700200</strain>
    </source>
</reference>
<feature type="binding site" evidence="12">
    <location>
        <begin position="518"/>
        <end position="519"/>
    </location>
    <ligand>
        <name>NADP(+)</name>
        <dbReference type="ChEBI" id="CHEBI:58349"/>
    </ligand>
</feature>
<evidence type="ECO:0000256" key="8">
    <source>
        <dbReference type="ARBA" id="ARBA00022982"/>
    </source>
</evidence>
<dbReference type="SUPFAM" id="SSF63380">
    <property type="entry name" value="Riboflavin synthase domain-like"/>
    <property type="match status" value="1"/>
</dbReference>
<dbReference type="InterPro" id="IPR008254">
    <property type="entry name" value="Flavodoxin/NO_synth"/>
</dbReference>
<dbReference type="InterPro" id="IPR001709">
    <property type="entry name" value="Flavoprot_Pyr_Nucl_cyt_Rdtase"/>
</dbReference>
<evidence type="ECO:0000256" key="4">
    <source>
        <dbReference type="ARBA" id="ARBA00022630"/>
    </source>
</evidence>
<comment type="cofactor">
    <cofactor evidence="12">
        <name>FAD</name>
        <dbReference type="ChEBI" id="CHEBI:57692"/>
    </cofactor>
    <text evidence="12">Binds 1 FAD per subunit.</text>
</comment>
<feature type="binding site" evidence="12">
    <location>
        <position position="409"/>
    </location>
    <ligand>
        <name>FAD</name>
        <dbReference type="ChEBI" id="CHEBI:57692"/>
    </ligand>
</feature>
<dbReference type="InterPro" id="IPR023173">
    <property type="entry name" value="NADPH_Cyt_P450_Rdtase_alpha"/>
</dbReference>
<dbReference type="Gene3D" id="1.20.990.10">
    <property type="entry name" value="NADPH-cytochrome p450 Reductase, Chain A, domain 3"/>
    <property type="match status" value="1"/>
</dbReference>
<keyword evidence="9" id="KW-0560">Oxidoreductase</keyword>
<dbReference type="RefSeq" id="WP_078812467.1">
    <property type="nucleotide sequence ID" value="NZ_FUYE01000003.1"/>
</dbReference>
<organism evidence="15 16">
    <name type="scientific">Prosthecobacter debontii</name>
    <dbReference type="NCBI Taxonomy" id="48467"/>
    <lineage>
        <taxon>Bacteria</taxon>
        <taxon>Pseudomonadati</taxon>
        <taxon>Verrucomicrobiota</taxon>
        <taxon>Verrucomicrobiia</taxon>
        <taxon>Verrucomicrobiales</taxon>
        <taxon>Verrucomicrobiaceae</taxon>
        <taxon>Prosthecobacter</taxon>
    </lineage>
</organism>
<feature type="binding site" evidence="12">
    <location>
        <begin position="114"/>
        <end position="117"/>
    </location>
    <ligand>
        <name>FMN</name>
        <dbReference type="ChEBI" id="CHEBI:58210"/>
    </ligand>
</feature>
<dbReference type="InterPro" id="IPR003097">
    <property type="entry name" value="CysJ-like_FAD-binding"/>
</dbReference>
<evidence type="ECO:0000256" key="9">
    <source>
        <dbReference type="ARBA" id="ARBA00023002"/>
    </source>
</evidence>
<evidence type="ECO:0000256" key="5">
    <source>
        <dbReference type="ARBA" id="ARBA00022643"/>
    </source>
</evidence>
<feature type="binding site" evidence="12">
    <location>
        <begin position="418"/>
        <end position="421"/>
    </location>
    <ligand>
        <name>FAD</name>
        <dbReference type="ChEBI" id="CHEBI:57692"/>
    </ligand>
</feature>
<dbReference type="EMBL" id="FUYE01000003">
    <property type="protein sequence ID" value="SKA86294.1"/>
    <property type="molecule type" value="Genomic_DNA"/>
</dbReference>
<feature type="binding site" evidence="12">
    <location>
        <position position="318"/>
    </location>
    <ligand>
        <name>FAD</name>
        <dbReference type="ChEBI" id="CHEBI:57692"/>
    </ligand>
</feature>
<dbReference type="Proteomes" id="UP000190774">
    <property type="component" value="Unassembled WGS sequence"/>
</dbReference>
<dbReference type="PANTHER" id="PTHR19384:SF128">
    <property type="entry name" value="NADPH OXIDOREDUCTASE A"/>
    <property type="match status" value="1"/>
</dbReference>
<proteinExistence type="predicted"/>
<evidence type="ECO:0000313" key="15">
    <source>
        <dbReference type="EMBL" id="SKA86294.1"/>
    </source>
</evidence>
<dbReference type="GO" id="GO:0004783">
    <property type="term" value="F:sulfite reductase (NADPH) activity"/>
    <property type="evidence" value="ECO:0007669"/>
    <property type="project" value="UniProtKB-EC"/>
</dbReference>
<dbReference type="OrthoDB" id="9789468at2"/>
<dbReference type="Pfam" id="PF00175">
    <property type="entry name" value="NAD_binding_1"/>
    <property type="match status" value="1"/>
</dbReference>
<dbReference type="InterPro" id="IPR001433">
    <property type="entry name" value="OxRdtase_FAD/NAD-bd"/>
</dbReference>
<dbReference type="GO" id="GO:0010181">
    <property type="term" value="F:FMN binding"/>
    <property type="evidence" value="ECO:0007669"/>
    <property type="project" value="InterPro"/>
</dbReference>
<feature type="binding site" evidence="12">
    <location>
        <begin position="524"/>
        <end position="528"/>
    </location>
    <ligand>
        <name>NADP(+)</name>
        <dbReference type="ChEBI" id="CHEBI:58349"/>
    </ligand>
</feature>
<keyword evidence="3" id="KW-0028">Amino-acid biosynthesis</keyword>
<dbReference type="PROSITE" id="PS50902">
    <property type="entry name" value="FLAVODOXIN_LIKE"/>
    <property type="match status" value="1"/>
</dbReference>
<evidence type="ECO:0000256" key="1">
    <source>
        <dbReference type="ARBA" id="ARBA00012604"/>
    </source>
</evidence>
<dbReference type="Gene3D" id="3.40.50.360">
    <property type="match status" value="1"/>
</dbReference>
<dbReference type="SUPFAM" id="SSF52218">
    <property type="entry name" value="Flavoproteins"/>
    <property type="match status" value="1"/>
</dbReference>
<evidence type="ECO:0000256" key="12">
    <source>
        <dbReference type="PIRSR" id="PIRSR000207-1"/>
    </source>
</evidence>
<dbReference type="STRING" id="48467.SAMN02745166_01277"/>
<dbReference type="PIRSF" id="PIRSF000207">
    <property type="entry name" value="SiR-FP_CysJ"/>
    <property type="match status" value="1"/>
</dbReference>
<feature type="binding site" evidence="12">
    <location>
        <begin position="385"/>
        <end position="388"/>
    </location>
    <ligand>
        <name>FAD</name>
        <dbReference type="ChEBI" id="CHEBI:57692"/>
    </ligand>
</feature>
<keyword evidence="4" id="KW-0285">Flavoprotein</keyword>
<dbReference type="FunFam" id="3.40.50.80:FF:000001">
    <property type="entry name" value="NADPH--cytochrome P450 reductase 1"/>
    <property type="match status" value="1"/>
</dbReference>
<dbReference type="InterPro" id="IPR029039">
    <property type="entry name" value="Flavoprotein-like_sf"/>
</dbReference>
<comment type="catalytic activity">
    <reaction evidence="11">
        <text>hydrogen sulfide + 3 NADP(+) + 3 H2O = sulfite + 3 NADPH + 4 H(+)</text>
        <dbReference type="Rhea" id="RHEA:13801"/>
        <dbReference type="ChEBI" id="CHEBI:15377"/>
        <dbReference type="ChEBI" id="CHEBI:15378"/>
        <dbReference type="ChEBI" id="CHEBI:17359"/>
        <dbReference type="ChEBI" id="CHEBI:29919"/>
        <dbReference type="ChEBI" id="CHEBI:57783"/>
        <dbReference type="ChEBI" id="CHEBI:58349"/>
        <dbReference type="EC" id="1.8.1.2"/>
    </reaction>
</comment>
<dbReference type="PANTHER" id="PTHR19384">
    <property type="entry name" value="NITRIC OXIDE SYNTHASE-RELATED"/>
    <property type="match status" value="1"/>
</dbReference>
<dbReference type="InterPro" id="IPR001094">
    <property type="entry name" value="Flavdoxin-like"/>
</dbReference>
<evidence type="ECO:0000259" key="13">
    <source>
        <dbReference type="PROSITE" id="PS50902"/>
    </source>
</evidence>
<feature type="binding site" evidence="12">
    <location>
        <position position="598"/>
    </location>
    <ligand>
        <name>FAD</name>
        <dbReference type="ChEBI" id="CHEBI:57692"/>
    </ligand>
</feature>
<feature type="binding site" evidence="12">
    <location>
        <begin position="149"/>
        <end position="158"/>
    </location>
    <ligand>
        <name>FMN</name>
        <dbReference type="ChEBI" id="CHEBI:58210"/>
    </ligand>
</feature>
<dbReference type="GO" id="GO:0005829">
    <property type="term" value="C:cytosol"/>
    <property type="evidence" value="ECO:0007669"/>
    <property type="project" value="TreeGrafter"/>
</dbReference>
<dbReference type="AlphaFoldDB" id="A0A1T4X9L3"/>
<keyword evidence="10" id="KW-0198">Cysteine biosynthesis</keyword>
<name>A0A1T4X9L3_9BACT</name>
<keyword evidence="7 12" id="KW-0521">NADP</keyword>
<evidence type="ECO:0000256" key="6">
    <source>
        <dbReference type="ARBA" id="ARBA00022827"/>
    </source>
</evidence>
<feature type="domain" description="Flavodoxin-like" evidence="13">
    <location>
        <begin position="61"/>
        <end position="198"/>
    </location>
</feature>
<comment type="cofactor">
    <cofactor evidence="12">
        <name>FMN</name>
        <dbReference type="ChEBI" id="CHEBI:58210"/>
    </cofactor>
    <text evidence="12">Binds 1 FMN per subunit.</text>
</comment>
<sequence length="598" mass="65605">MLPEHAPFSPDLRRALDGLIASFTPAQRFWLGGYLSAGDVGAGTLPSAAPALAASAAPVKLTILYGSESGNSEKLADLSAKEAKKRGLVTTVKNMADIEPSALAKLENLLVIISTWGDGEPPETAATFYKAFMSASLDLSKLSYSVCALGDTSYEKFCQMGKDFDVRLETLGAKRVHDRVDCDVQYEKPHRTWLEGALSAFTPAQPVASAAPAFAIPTFMAVAPQYDKANPFGAELKERVLLNGKGTAKETWHYEFSLEGSGLAYEPGDALGIVPRNGPDVVEDFLKAAKLNGSEKVEVPDVGAKALSLALEENLDITALSRSVLVKLQEVTKSKKLAKLLEDGSKDKLKEYLYGRGIVDALEDFAPKGLPPETLLSILRPLPPRLYSIASSPLAHQDEVHLTVASVRYDSYGRKRKGVASTYLADLVKTEDKVPVYIQHNKNFRLPASGDTPIIMVGPGTGVAPFRAFVEHRAALEQKGKSWLFFGDQRYMFDFLYQVEWQDHLASGALTKLDVAFSRDQPEKIYVQQRMLERAKELYAWLEDGAHFYVCGDANRMAHDVNDALLHIIEKQGGKSHAAAEAYLEDLKKAKRYQRDVY</sequence>
<dbReference type="EC" id="1.8.1.2" evidence="1"/>
<dbReference type="SUPFAM" id="SSF52343">
    <property type="entry name" value="Ferredoxin reductase-like, C-terminal NADP-linked domain"/>
    <property type="match status" value="1"/>
</dbReference>
<evidence type="ECO:0000256" key="2">
    <source>
        <dbReference type="ARBA" id="ARBA00022448"/>
    </source>
</evidence>
<evidence type="ECO:0000256" key="3">
    <source>
        <dbReference type="ARBA" id="ARBA00022605"/>
    </source>
</evidence>
<evidence type="ECO:0000313" key="16">
    <source>
        <dbReference type="Proteomes" id="UP000190774"/>
    </source>
</evidence>
<dbReference type="GO" id="GO:0019344">
    <property type="term" value="P:cysteine biosynthetic process"/>
    <property type="evidence" value="ECO:0007669"/>
    <property type="project" value="UniProtKB-KW"/>
</dbReference>
<keyword evidence="8" id="KW-0249">Electron transport</keyword>
<evidence type="ECO:0000256" key="7">
    <source>
        <dbReference type="ARBA" id="ARBA00022857"/>
    </source>
</evidence>
<feature type="domain" description="FAD-binding FR-type" evidence="14">
    <location>
        <begin position="229"/>
        <end position="447"/>
    </location>
</feature>
<evidence type="ECO:0000259" key="14">
    <source>
        <dbReference type="PROSITE" id="PS51384"/>
    </source>
</evidence>
<dbReference type="InterPro" id="IPR010199">
    <property type="entry name" value="CysJ"/>
</dbReference>
<keyword evidence="16" id="KW-1185">Reference proteome</keyword>
<dbReference type="PRINTS" id="PR00369">
    <property type="entry name" value="FLAVODOXIN"/>
</dbReference>
<dbReference type="Pfam" id="PF00667">
    <property type="entry name" value="FAD_binding_1"/>
    <property type="match status" value="1"/>
</dbReference>
<gene>
    <name evidence="15" type="ORF">SAMN02745166_01277</name>
</gene>
<dbReference type="InterPro" id="IPR017927">
    <property type="entry name" value="FAD-bd_FR_type"/>
</dbReference>
<protein>
    <recommendedName>
        <fullName evidence="1">assimilatory sulfite reductase (NADPH)</fullName>
        <ecNumber evidence="1">1.8.1.2</ecNumber>
    </recommendedName>
</protein>
<evidence type="ECO:0000256" key="11">
    <source>
        <dbReference type="ARBA" id="ARBA00052219"/>
    </source>
</evidence>
<feature type="binding site" evidence="12">
    <location>
        <begin position="403"/>
        <end position="405"/>
    </location>
    <ligand>
        <name>FAD</name>
        <dbReference type="ChEBI" id="CHEBI:57692"/>
    </ligand>
</feature>
<feature type="binding site" evidence="12">
    <location>
        <position position="560"/>
    </location>
    <ligand>
        <name>NADP(+)</name>
        <dbReference type="ChEBI" id="CHEBI:58349"/>
    </ligand>
</feature>
<dbReference type="Gene3D" id="3.40.50.80">
    <property type="entry name" value="Nucleotide-binding domain of ferredoxin-NADP reductase (FNR) module"/>
    <property type="match status" value="1"/>
</dbReference>
<dbReference type="CDD" id="cd06199">
    <property type="entry name" value="SiR"/>
    <property type="match status" value="1"/>
</dbReference>
<dbReference type="NCBIfam" id="TIGR01931">
    <property type="entry name" value="cysJ"/>
    <property type="match status" value="1"/>
</dbReference>
<dbReference type="Pfam" id="PF00258">
    <property type="entry name" value="Flavodoxin_1"/>
    <property type="match status" value="1"/>
</dbReference>